<keyword evidence="2" id="KW-1185">Reference proteome</keyword>
<dbReference type="Proteomes" id="UP000324222">
    <property type="component" value="Unassembled WGS sequence"/>
</dbReference>
<gene>
    <name evidence="1" type="ORF">E2C01_051693</name>
</gene>
<accession>A0A5B7GJF4</accession>
<sequence length="77" mass="8713">MQPSKQNKHDNTATHTYVTSYTRQHIALNTQHRNINIVISSSGLLHTKASPQHFRLTLVVFSSGFSLLFYEANVVQS</sequence>
<evidence type="ECO:0000313" key="2">
    <source>
        <dbReference type="Proteomes" id="UP000324222"/>
    </source>
</evidence>
<organism evidence="1 2">
    <name type="scientific">Portunus trituberculatus</name>
    <name type="common">Swimming crab</name>
    <name type="synonym">Neptunus trituberculatus</name>
    <dbReference type="NCBI Taxonomy" id="210409"/>
    <lineage>
        <taxon>Eukaryota</taxon>
        <taxon>Metazoa</taxon>
        <taxon>Ecdysozoa</taxon>
        <taxon>Arthropoda</taxon>
        <taxon>Crustacea</taxon>
        <taxon>Multicrustacea</taxon>
        <taxon>Malacostraca</taxon>
        <taxon>Eumalacostraca</taxon>
        <taxon>Eucarida</taxon>
        <taxon>Decapoda</taxon>
        <taxon>Pleocyemata</taxon>
        <taxon>Brachyura</taxon>
        <taxon>Eubrachyura</taxon>
        <taxon>Portunoidea</taxon>
        <taxon>Portunidae</taxon>
        <taxon>Portuninae</taxon>
        <taxon>Portunus</taxon>
    </lineage>
</organism>
<proteinExistence type="predicted"/>
<comment type="caution">
    <text evidence="1">The sequence shown here is derived from an EMBL/GenBank/DDBJ whole genome shotgun (WGS) entry which is preliminary data.</text>
</comment>
<name>A0A5B7GJF4_PORTR</name>
<reference evidence="1 2" key="1">
    <citation type="submission" date="2019-05" db="EMBL/GenBank/DDBJ databases">
        <title>Another draft genome of Portunus trituberculatus and its Hox gene families provides insights of decapod evolution.</title>
        <authorList>
            <person name="Jeong J.-H."/>
            <person name="Song I."/>
            <person name="Kim S."/>
            <person name="Choi T."/>
            <person name="Kim D."/>
            <person name="Ryu S."/>
            <person name="Kim W."/>
        </authorList>
    </citation>
    <scope>NUCLEOTIDE SEQUENCE [LARGE SCALE GENOMIC DNA]</scope>
    <source>
        <tissue evidence="1">Muscle</tissue>
    </source>
</reference>
<dbReference type="AlphaFoldDB" id="A0A5B7GJF4"/>
<evidence type="ECO:0000313" key="1">
    <source>
        <dbReference type="EMBL" id="MPC57706.1"/>
    </source>
</evidence>
<protein>
    <submittedName>
        <fullName evidence="1">Uncharacterized protein</fullName>
    </submittedName>
</protein>
<dbReference type="EMBL" id="VSRR010015010">
    <property type="protein sequence ID" value="MPC57706.1"/>
    <property type="molecule type" value="Genomic_DNA"/>
</dbReference>